<dbReference type="RefSeq" id="WP_005190168.1">
    <property type="nucleotide sequence ID" value="NZ_CP045804.1"/>
</dbReference>
<dbReference type="Pfam" id="PF00135">
    <property type="entry name" value="COesterase"/>
    <property type="match status" value="1"/>
</dbReference>
<dbReference type="EC" id="3.1.1.-" evidence="3"/>
<protein>
    <recommendedName>
        <fullName evidence="3">Carboxylic ester hydrolase</fullName>
        <ecNumber evidence="3">3.1.1.-</ecNumber>
    </recommendedName>
</protein>
<comment type="similarity">
    <text evidence="1 3">Belongs to the type-B carboxylesterase/lipase family.</text>
</comment>
<sequence>MSITVTVDGGQISGTHAGGVSAFLGVPYAAAPVGEQAFAAPGPVTAWDGVREAVAEGPSCWQSPYPDPVGTWFGKVTASELGGESLNVNVWTPDPGAAKLPVMVWIHGGAFVRGANASPTYDGSAFARDGVVLVSINYRLGAYGWLPVDGAPTNLGMRDQIAALRWVQDNIAAFGGDPGNVTIFGESAGGMSVAGLLASPGARGLFNKAIVQSGHGVSVVQPDDARRVTAELAELLGVDPTAQALSQVDPAKLIEAQTAIDNAIRLAPDPDRWGATTISAGGGITGYLPTFDELVPDFPQVAIGAGAGGDVPLLLGTTAREFTLFSLAAGTRGLITAEALPLVAARFGAGPDVVAAYVANHPDAAAADVFDLIASDAFFRKPALDFAAGHEAAGGPTHVYEFAWESEVSGLGSCHALELSFVFDALRDTSSFTGPNPPQQVADDMHAAWVAFATTGGPGWASYGGGEAVHVFNAPQSQTTGLPRADDIAAWGSPAE</sequence>
<dbReference type="InterPro" id="IPR029058">
    <property type="entry name" value="AB_hydrolase_fold"/>
</dbReference>
<dbReference type="InterPro" id="IPR019826">
    <property type="entry name" value="Carboxylesterase_B_AS"/>
</dbReference>
<dbReference type="EMBL" id="CP045810">
    <property type="protein sequence ID" value="QHN41218.1"/>
    <property type="molecule type" value="Genomic_DNA"/>
</dbReference>
<evidence type="ECO:0000256" key="2">
    <source>
        <dbReference type="ARBA" id="ARBA00022801"/>
    </source>
</evidence>
<dbReference type="InterPro" id="IPR002018">
    <property type="entry name" value="CarbesteraseB"/>
</dbReference>
<dbReference type="Gene3D" id="3.40.50.1820">
    <property type="entry name" value="alpha/beta hydrolase"/>
    <property type="match status" value="1"/>
</dbReference>
<organism evidence="4">
    <name type="scientific">Gordonia amarae</name>
    <dbReference type="NCBI Taxonomy" id="36821"/>
    <lineage>
        <taxon>Bacteria</taxon>
        <taxon>Bacillati</taxon>
        <taxon>Actinomycetota</taxon>
        <taxon>Actinomycetes</taxon>
        <taxon>Mycobacteriales</taxon>
        <taxon>Gordoniaceae</taxon>
        <taxon>Gordonia</taxon>
    </lineage>
</organism>
<dbReference type="GO" id="GO:0016787">
    <property type="term" value="F:hydrolase activity"/>
    <property type="evidence" value="ECO:0007669"/>
    <property type="project" value="UniProtKB-KW"/>
</dbReference>
<evidence type="ECO:0000256" key="3">
    <source>
        <dbReference type="RuleBase" id="RU361235"/>
    </source>
</evidence>
<keyword evidence="2 3" id="KW-0378">Hydrolase</keyword>
<proteinExistence type="inferred from homology"/>
<evidence type="ECO:0000313" key="4">
    <source>
        <dbReference type="EMBL" id="QHN41218.1"/>
    </source>
</evidence>
<evidence type="ECO:0000256" key="1">
    <source>
        <dbReference type="ARBA" id="ARBA00005964"/>
    </source>
</evidence>
<dbReference type="InterPro" id="IPR050309">
    <property type="entry name" value="Type-B_Carboxylest/Lipase"/>
</dbReference>
<gene>
    <name evidence="4" type="ORF">GII30_20450</name>
</gene>
<name>A0A857KPP5_9ACTN</name>
<reference evidence="4" key="1">
    <citation type="journal article" date="2021" name="Nat. Microbiol.">
        <title>Cocultivation of an ultrasmall environmental parasitic bacterium with lytic ability against bacteria associated with wastewater foams.</title>
        <authorList>
            <person name="Batinovic S."/>
            <person name="Rose J.J.A."/>
            <person name="Ratcliffe J."/>
            <person name="Seviour R.J."/>
            <person name="Petrovski S."/>
        </authorList>
    </citation>
    <scope>NUCLEOTIDE SEQUENCE</scope>
    <source>
        <strain evidence="4">CON44</strain>
    </source>
</reference>
<accession>A0A857KPP5</accession>
<dbReference type="SUPFAM" id="SSF53474">
    <property type="entry name" value="alpha/beta-Hydrolases"/>
    <property type="match status" value="1"/>
</dbReference>
<dbReference type="PANTHER" id="PTHR11559">
    <property type="entry name" value="CARBOXYLESTERASE"/>
    <property type="match status" value="1"/>
</dbReference>
<dbReference type="PROSITE" id="PS00122">
    <property type="entry name" value="CARBOXYLESTERASE_B_1"/>
    <property type="match status" value="1"/>
</dbReference>
<dbReference type="AlphaFoldDB" id="A0A857KPP5"/>